<dbReference type="Pfam" id="PF12224">
    <property type="entry name" value="Amidoligase_2"/>
    <property type="match status" value="1"/>
</dbReference>
<dbReference type="InterPro" id="IPR022025">
    <property type="entry name" value="Amidoligase_2"/>
</dbReference>
<protein>
    <submittedName>
        <fullName evidence="1">Amidoligase family protein</fullName>
    </submittedName>
</protein>
<organism evidence="1 2">
    <name type="scientific">Ruthenibacterium intestinale</name>
    <dbReference type="NCBI Taxonomy" id="3133163"/>
    <lineage>
        <taxon>Bacteria</taxon>
        <taxon>Bacillati</taxon>
        <taxon>Bacillota</taxon>
        <taxon>Clostridia</taxon>
        <taxon>Eubacteriales</taxon>
        <taxon>Oscillospiraceae</taxon>
        <taxon>Ruthenibacterium</taxon>
    </lineage>
</organism>
<sequence length="317" mass="36736">MDLKEQPFGCEIEMTGLTRQQAAEAIATLFGTSARQTHESTIYDPWEVIDRDGKKWRFVFDSSIKATMRDGRRQIPATSGLYKVEMNSPKLSYEEMGKLQEVVRTLRHAGAVVNGSCGMHVHVDASRHTPQSLKNALSIMYSKEDILFKALNVNEARVERWCQKVREPMLEKIPKLPTNISMERLKREWYGGNDGSYEHYNWTRYYALNLHSVFYRGTLEWRCFESTLHAGKVRANITLALAISAQAINQKKTLMRKTEISENPAFTFRTFLLRLGLIGPEYKNVREHLLANLPGDRAWRYERSSYPSLTTRHREER</sequence>
<accession>A0ABV1GGM6</accession>
<comment type="caution">
    <text evidence="1">The sequence shown here is derived from an EMBL/GenBank/DDBJ whole genome shotgun (WGS) entry which is preliminary data.</text>
</comment>
<dbReference type="Proteomes" id="UP001477672">
    <property type="component" value="Unassembled WGS sequence"/>
</dbReference>
<name>A0ABV1GGM6_9FIRM</name>
<dbReference type="RefSeq" id="WP_349216470.1">
    <property type="nucleotide sequence ID" value="NZ_JBBMFA010000099.1"/>
</dbReference>
<dbReference type="EMBL" id="JBBMFA010000099">
    <property type="protein sequence ID" value="MEQ2520919.1"/>
    <property type="molecule type" value="Genomic_DNA"/>
</dbReference>
<gene>
    <name evidence="1" type="ORF">WMO24_10840</name>
</gene>
<proteinExistence type="predicted"/>
<evidence type="ECO:0000313" key="1">
    <source>
        <dbReference type="EMBL" id="MEQ2520919.1"/>
    </source>
</evidence>
<evidence type="ECO:0000313" key="2">
    <source>
        <dbReference type="Proteomes" id="UP001477672"/>
    </source>
</evidence>
<keyword evidence="2" id="KW-1185">Reference proteome</keyword>
<reference evidence="1 2" key="1">
    <citation type="submission" date="2024-03" db="EMBL/GenBank/DDBJ databases">
        <title>Human intestinal bacterial collection.</title>
        <authorList>
            <person name="Pauvert C."/>
            <person name="Hitch T.C.A."/>
            <person name="Clavel T."/>
        </authorList>
    </citation>
    <scope>NUCLEOTIDE SEQUENCE [LARGE SCALE GENOMIC DNA]</scope>
    <source>
        <strain evidence="1 2">CLA-JM-H11</strain>
    </source>
</reference>